<evidence type="ECO:0000313" key="1">
    <source>
        <dbReference type="EMBL" id="CAF0995961.1"/>
    </source>
</evidence>
<dbReference type="AlphaFoldDB" id="A0A814V921"/>
<name>A0A814V921_9BILA</name>
<keyword evidence="5" id="KW-1185">Reference proteome</keyword>
<organism evidence="2 5">
    <name type="scientific">Didymodactylos carnosus</name>
    <dbReference type="NCBI Taxonomy" id="1234261"/>
    <lineage>
        <taxon>Eukaryota</taxon>
        <taxon>Metazoa</taxon>
        <taxon>Spiralia</taxon>
        <taxon>Gnathifera</taxon>
        <taxon>Rotifera</taxon>
        <taxon>Eurotatoria</taxon>
        <taxon>Bdelloidea</taxon>
        <taxon>Philodinida</taxon>
        <taxon>Philodinidae</taxon>
        <taxon>Didymodactylos</taxon>
    </lineage>
</organism>
<dbReference type="EMBL" id="CAJNOQ010008015">
    <property type="protein sequence ID" value="CAF1185883.1"/>
    <property type="molecule type" value="Genomic_DNA"/>
</dbReference>
<gene>
    <name evidence="2" type="ORF">GPM918_LOCUS22944</name>
    <name evidence="1" type="ORF">OVA965_LOCUS14313</name>
    <name evidence="4" type="ORF">SRO942_LOCUS22943</name>
    <name evidence="3" type="ORF">TMI583_LOCUS14315</name>
</gene>
<protein>
    <submittedName>
        <fullName evidence="2">Uncharacterized protein</fullName>
    </submittedName>
</protein>
<reference evidence="2" key="1">
    <citation type="submission" date="2021-02" db="EMBL/GenBank/DDBJ databases">
        <authorList>
            <person name="Nowell W R."/>
        </authorList>
    </citation>
    <scope>NUCLEOTIDE SEQUENCE</scope>
</reference>
<evidence type="ECO:0000313" key="3">
    <source>
        <dbReference type="EMBL" id="CAF3765647.1"/>
    </source>
</evidence>
<dbReference type="Proteomes" id="UP000682733">
    <property type="component" value="Unassembled WGS sequence"/>
</dbReference>
<dbReference type="EMBL" id="CAJOBC010008016">
    <property type="protein sequence ID" value="CAF3950106.1"/>
    <property type="molecule type" value="Genomic_DNA"/>
</dbReference>
<dbReference type="Proteomes" id="UP000663829">
    <property type="component" value="Unassembled WGS sequence"/>
</dbReference>
<evidence type="ECO:0000313" key="4">
    <source>
        <dbReference type="EMBL" id="CAF3950106.1"/>
    </source>
</evidence>
<evidence type="ECO:0000313" key="2">
    <source>
        <dbReference type="EMBL" id="CAF1185883.1"/>
    </source>
</evidence>
<accession>A0A814V921</accession>
<dbReference type="Proteomes" id="UP000681722">
    <property type="component" value="Unassembled WGS sequence"/>
</dbReference>
<dbReference type="Proteomes" id="UP000677228">
    <property type="component" value="Unassembled WGS sequence"/>
</dbReference>
<dbReference type="EMBL" id="CAJNOK010006182">
    <property type="protein sequence ID" value="CAF0995961.1"/>
    <property type="molecule type" value="Genomic_DNA"/>
</dbReference>
<sequence>MKWSCLPFPVSIITGGSKLSLALEIIKQLLNKITNAASNSCDDEHQIEMYVFDEKRLQSFIIDLCNDKEANTIANIEKLHKVVYSPSSVGSDIYDAIDEPLEYLASQAISKYSPYCFTDGRDNSSHQVIKERLSNIKFNQFNFIRCGSAENESPLLARDADACLHLKDTKQVEGKRHKNFSKQQ</sequence>
<evidence type="ECO:0000313" key="5">
    <source>
        <dbReference type="Proteomes" id="UP000663829"/>
    </source>
</evidence>
<dbReference type="EMBL" id="CAJOBA010006187">
    <property type="protein sequence ID" value="CAF3765647.1"/>
    <property type="molecule type" value="Genomic_DNA"/>
</dbReference>
<comment type="caution">
    <text evidence="2">The sequence shown here is derived from an EMBL/GenBank/DDBJ whole genome shotgun (WGS) entry which is preliminary data.</text>
</comment>
<proteinExistence type="predicted"/>